<feature type="transmembrane region" description="Helical" evidence="7">
    <location>
        <begin position="79"/>
        <end position="96"/>
    </location>
</feature>
<evidence type="ECO:0000256" key="7">
    <source>
        <dbReference type="SAM" id="Phobius"/>
    </source>
</evidence>
<evidence type="ECO:0000256" key="4">
    <source>
        <dbReference type="ARBA" id="ARBA00022692"/>
    </source>
</evidence>
<dbReference type="eggNOG" id="COG2855">
    <property type="taxonomic scope" value="Bacteria"/>
</dbReference>
<dbReference type="RefSeq" id="WP_011341328.1">
    <property type="nucleotide sequence ID" value="NC_007498.2"/>
</dbReference>
<feature type="transmembrane region" description="Helical" evidence="7">
    <location>
        <begin position="227"/>
        <end position="244"/>
    </location>
</feature>
<reference evidence="8 9" key="2">
    <citation type="journal article" date="2012" name="BMC Genomics">
        <title>The genome of Pelobacter carbinolicus reveals surprising metabolic capabilities and physiological features.</title>
        <authorList>
            <person name="Aklujkar M."/>
            <person name="Haveman S.A."/>
            <person name="Didonato R.Jr."/>
            <person name="Chertkov O."/>
            <person name="Han C.S."/>
            <person name="Land M.L."/>
            <person name="Brown P."/>
            <person name="Lovley D.R."/>
        </authorList>
    </citation>
    <scope>NUCLEOTIDE SEQUENCE [LARGE SCALE GENOMIC DNA]</scope>
    <source>
        <strain evidence="9">DSM 2380 / NBRC 103641 / GraBd1</strain>
    </source>
</reference>
<feature type="transmembrane region" description="Helical" evidence="7">
    <location>
        <begin position="108"/>
        <end position="126"/>
    </location>
</feature>
<dbReference type="EMBL" id="CP000142">
    <property type="protein sequence ID" value="ABA88842.1"/>
    <property type="molecule type" value="Genomic_DNA"/>
</dbReference>
<evidence type="ECO:0000256" key="5">
    <source>
        <dbReference type="ARBA" id="ARBA00022989"/>
    </source>
</evidence>
<gene>
    <name evidence="8" type="ordered locus">Pcar_1598</name>
</gene>
<comment type="subcellular location">
    <subcellularLocation>
        <location evidence="1">Cell membrane</location>
        <topology evidence="1">Multi-pass membrane protein</topology>
    </subcellularLocation>
</comment>
<accession>Q3A465</accession>
<keyword evidence="6 7" id="KW-0472">Membrane</keyword>
<evidence type="ECO:0000256" key="3">
    <source>
        <dbReference type="ARBA" id="ARBA00022475"/>
    </source>
</evidence>
<reference evidence="9" key="1">
    <citation type="submission" date="2005-10" db="EMBL/GenBank/DDBJ databases">
        <title>Complete sequence of Pelobacter carbinolicus DSM 2380.</title>
        <authorList>
            <person name="Copeland A."/>
            <person name="Lucas S."/>
            <person name="Lapidus A."/>
            <person name="Barry K."/>
            <person name="Detter J.C."/>
            <person name="Glavina T."/>
            <person name="Hammon N."/>
            <person name="Israni S."/>
            <person name="Pitluck S."/>
            <person name="Chertkov O."/>
            <person name="Schmutz J."/>
            <person name="Larimer F."/>
            <person name="Land M."/>
            <person name="Kyrpides N."/>
            <person name="Ivanova N."/>
            <person name="Richardson P."/>
        </authorList>
    </citation>
    <scope>NUCLEOTIDE SEQUENCE [LARGE SCALE GENOMIC DNA]</scope>
    <source>
        <strain evidence="9">DSM 2380 / NBRC 103641 / GraBd1</strain>
    </source>
</reference>
<dbReference type="Proteomes" id="UP000002534">
    <property type="component" value="Chromosome"/>
</dbReference>
<feature type="transmembrane region" description="Helical" evidence="7">
    <location>
        <begin position="283"/>
        <end position="309"/>
    </location>
</feature>
<protein>
    <submittedName>
        <fullName evidence="8">Membrane protein UPF0324</fullName>
    </submittedName>
</protein>
<dbReference type="PANTHER" id="PTHR30106">
    <property type="entry name" value="INNER MEMBRANE PROTEIN YEIH-RELATED"/>
    <property type="match status" value="1"/>
</dbReference>
<dbReference type="OrthoDB" id="5393513at2"/>
<keyword evidence="3" id="KW-1003">Cell membrane</keyword>
<evidence type="ECO:0000256" key="6">
    <source>
        <dbReference type="ARBA" id="ARBA00023136"/>
    </source>
</evidence>
<proteinExistence type="inferred from homology"/>
<dbReference type="Pfam" id="PF03601">
    <property type="entry name" value="Cons_hypoth698"/>
    <property type="match status" value="1"/>
</dbReference>
<dbReference type="InterPro" id="IPR018383">
    <property type="entry name" value="UPF0324_pro"/>
</dbReference>
<keyword evidence="4 7" id="KW-0812">Transmembrane</keyword>
<keyword evidence="9" id="KW-1185">Reference proteome</keyword>
<dbReference type="PANTHER" id="PTHR30106:SF1">
    <property type="entry name" value="UPF0324 MEMBRANE PROTEIN FN0533"/>
    <property type="match status" value="1"/>
</dbReference>
<dbReference type="AlphaFoldDB" id="Q3A465"/>
<feature type="transmembrane region" description="Helical" evidence="7">
    <location>
        <begin position="250"/>
        <end position="271"/>
    </location>
</feature>
<comment type="similarity">
    <text evidence="2">Belongs to the UPF0324 family.</text>
</comment>
<keyword evidence="5 7" id="KW-1133">Transmembrane helix</keyword>
<dbReference type="GO" id="GO:0005886">
    <property type="term" value="C:plasma membrane"/>
    <property type="evidence" value="ECO:0007669"/>
    <property type="project" value="UniProtKB-SubCell"/>
</dbReference>
<evidence type="ECO:0000313" key="8">
    <source>
        <dbReference type="EMBL" id="ABA88842.1"/>
    </source>
</evidence>
<feature type="transmembrane region" description="Helical" evidence="7">
    <location>
        <begin position="12"/>
        <end position="39"/>
    </location>
</feature>
<evidence type="ECO:0000256" key="2">
    <source>
        <dbReference type="ARBA" id="ARBA00007977"/>
    </source>
</evidence>
<dbReference type="KEGG" id="pca:Pcar_1598"/>
<sequence length="310" mass="32352">MIEQLGRKSLFLVLLGLCAVPFVTTTEGLVAGILFSIFLGNPWAVESSAWSKKLLQISVVGLGFGSGIGEVWSVGRASVVYTMVGITLTLVLGKLLRKIFPSSPKTAALIAFGTAICGGSAIAAMAPVLKSEDDETAIALATVFTLNAVALLLFPTLGHLFDLSQYQFGEWAALAIHDTSSVVGAAAAYGPEALAVGTTVKLTRAMWIAPVALGTALVLKSDKRAKIPLFIIGFVAASMIHTFIPQFASIYAMLAGVAKQCLVLTLFLIGAGLSKSLLKKVGFAPMALGLTLWFLVGSLTLGAILAGWIH</sequence>
<evidence type="ECO:0000313" key="9">
    <source>
        <dbReference type="Proteomes" id="UP000002534"/>
    </source>
</evidence>
<dbReference type="HOGENOM" id="CLU_033541_2_0_7"/>
<organism evidence="8 9">
    <name type="scientific">Syntrophotalea carbinolica (strain DSM 2380 / NBRC 103641 / GraBd1)</name>
    <name type="common">Pelobacter carbinolicus</name>
    <dbReference type="NCBI Taxonomy" id="338963"/>
    <lineage>
        <taxon>Bacteria</taxon>
        <taxon>Pseudomonadati</taxon>
        <taxon>Thermodesulfobacteriota</taxon>
        <taxon>Desulfuromonadia</taxon>
        <taxon>Desulfuromonadales</taxon>
        <taxon>Syntrophotaleaceae</taxon>
        <taxon>Syntrophotalea</taxon>
    </lineage>
</organism>
<feature type="transmembrane region" description="Helical" evidence="7">
    <location>
        <begin position="138"/>
        <end position="161"/>
    </location>
</feature>
<name>Q3A465_SYNC1</name>
<evidence type="ECO:0000256" key="1">
    <source>
        <dbReference type="ARBA" id="ARBA00004651"/>
    </source>
</evidence>